<protein>
    <submittedName>
        <fullName evidence="1">Uncharacterized protein</fullName>
    </submittedName>
</protein>
<dbReference type="AlphaFoldDB" id="A0A0A9AGH0"/>
<dbReference type="EMBL" id="GBRH01247649">
    <property type="protein sequence ID" value="JAD50246.1"/>
    <property type="molecule type" value="Transcribed_RNA"/>
</dbReference>
<reference evidence="1" key="2">
    <citation type="journal article" date="2015" name="Data Brief">
        <title>Shoot transcriptome of the giant reed, Arundo donax.</title>
        <authorList>
            <person name="Barrero R.A."/>
            <person name="Guerrero F.D."/>
            <person name="Moolhuijzen P."/>
            <person name="Goolsby J.A."/>
            <person name="Tidwell J."/>
            <person name="Bellgard S.E."/>
            <person name="Bellgard M.I."/>
        </authorList>
    </citation>
    <scope>NUCLEOTIDE SEQUENCE</scope>
    <source>
        <tissue evidence="1">Shoot tissue taken approximately 20 cm above the soil surface</tissue>
    </source>
</reference>
<name>A0A0A9AGH0_ARUDO</name>
<organism evidence="1">
    <name type="scientific">Arundo donax</name>
    <name type="common">Giant reed</name>
    <name type="synonym">Donax arundinaceus</name>
    <dbReference type="NCBI Taxonomy" id="35708"/>
    <lineage>
        <taxon>Eukaryota</taxon>
        <taxon>Viridiplantae</taxon>
        <taxon>Streptophyta</taxon>
        <taxon>Embryophyta</taxon>
        <taxon>Tracheophyta</taxon>
        <taxon>Spermatophyta</taxon>
        <taxon>Magnoliopsida</taxon>
        <taxon>Liliopsida</taxon>
        <taxon>Poales</taxon>
        <taxon>Poaceae</taxon>
        <taxon>PACMAD clade</taxon>
        <taxon>Arundinoideae</taxon>
        <taxon>Arundineae</taxon>
        <taxon>Arundo</taxon>
    </lineage>
</organism>
<sequence length="33" mass="3872">MQLRFYEQNKTVCCYLLILKQTMTNFSLAGSLL</sequence>
<reference evidence="1" key="1">
    <citation type="submission" date="2014-09" db="EMBL/GenBank/DDBJ databases">
        <authorList>
            <person name="Magalhaes I.L.F."/>
            <person name="Oliveira U."/>
            <person name="Santos F.R."/>
            <person name="Vidigal T.H.D.A."/>
            <person name="Brescovit A.D."/>
            <person name="Santos A.J."/>
        </authorList>
    </citation>
    <scope>NUCLEOTIDE SEQUENCE</scope>
    <source>
        <tissue evidence="1">Shoot tissue taken approximately 20 cm above the soil surface</tissue>
    </source>
</reference>
<evidence type="ECO:0000313" key="1">
    <source>
        <dbReference type="EMBL" id="JAD50246.1"/>
    </source>
</evidence>
<accession>A0A0A9AGH0</accession>
<proteinExistence type="predicted"/>